<dbReference type="InterPro" id="IPR037914">
    <property type="entry name" value="SpoVT-AbrB_sf"/>
</dbReference>
<dbReference type="AlphaFoldDB" id="B9L4K7"/>
<dbReference type="HOGENOM" id="CLU_2940348_0_0_0"/>
<dbReference type="SUPFAM" id="SSF89447">
    <property type="entry name" value="AbrB/MazE/MraZ-like"/>
    <property type="match status" value="1"/>
</dbReference>
<reference evidence="2 3" key="1">
    <citation type="journal article" date="2009" name="PLoS ONE">
        <title>Complete genome sequence of the aerobic CO-oxidizing thermophile Thermomicrobium roseum.</title>
        <authorList>
            <person name="Wu D."/>
            <person name="Raymond J."/>
            <person name="Wu M."/>
            <person name="Chatterji S."/>
            <person name="Ren Q."/>
            <person name="Graham J.E."/>
            <person name="Bryant D.A."/>
            <person name="Robb F."/>
            <person name="Colman A."/>
            <person name="Tallon L.J."/>
            <person name="Badger J.H."/>
            <person name="Madupu R."/>
            <person name="Ward N.L."/>
            <person name="Eisen J.A."/>
        </authorList>
    </citation>
    <scope>NUCLEOTIDE SEQUENCE [LARGE SCALE GENOMIC DNA]</scope>
    <source>
        <strain evidence="3">ATCC 27502 / DSM 5159 / P-2</strain>
        <plasmid evidence="2">unnamed</plasmid>
    </source>
</reference>
<evidence type="ECO:0000313" key="3">
    <source>
        <dbReference type="Proteomes" id="UP000000447"/>
    </source>
</evidence>
<keyword evidence="3" id="KW-1185">Reference proteome</keyword>
<organism evidence="2 3">
    <name type="scientific">Thermomicrobium roseum (strain ATCC 27502 / DSM 5159 / P-2)</name>
    <dbReference type="NCBI Taxonomy" id="309801"/>
    <lineage>
        <taxon>Bacteria</taxon>
        <taxon>Pseudomonadati</taxon>
        <taxon>Thermomicrobiota</taxon>
        <taxon>Thermomicrobia</taxon>
        <taxon>Thermomicrobiales</taxon>
        <taxon>Thermomicrobiaceae</taxon>
        <taxon>Thermomicrobium</taxon>
    </lineage>
</organism>
<geneLocation type="plasmid" evidence="3">
    <name>Tros</name>
</geneLocation>
<keyword evidence="2" id="KW-0614">Plasmid</keyword>
<dbReference type="EMBL" id="CP001276">
    <property type="protein sequence ID" value="ACM07198.1"/>
    <property type="molecule type" value="Genomic_DNA"/>
</dbReference>
<feature type="domain" description="SpoVT-AbrB" evidence="1">
    <location>
        <begin position="5"/>
        <end position="33"/>
    </location>
</feature>
<evidence type="ECO:0000259" key="1">
    <source>
        <dbReference type="Pfam" id="PF04014"/>
    </source>
</evidence>
<dbReference type="GO" id="GO:0003677">
    <property type="term" value="F:DNA binding"/>
    <property type="evidence" value="ECO:0007669"/>
    <property type="project" value="InterPro"/>
</dbReference>
<accession>B9L4K7</accession>
<dbReference type="InterPro" id="IPR007159">
    <property type="entry name" value="SpoVT-AbrB_dom"/>
</dbReference>
<dbReference type="RefSeq" id="WP_012643185.1">
    <property type="nucleotide sequence ID" value="NC_011961.1"/>
</dbReference>
<dbReference type="Proteomes" id="UP000000447">
    <property type="component" value="Plasmid unnamed"/>
</dbReference>
<dbReference type="KEGG" id="tro:trd_A0721"/>
<gene>
    <name evidence="2" type="ordered locus">trd_A0721</name>
</gene>
<sequence length="60" mass="6478">MEPSKVGKRGTVVMPAALRRRYGIEEGTLVVAEATAGIDPAGTGVERRRRARCPRRSRGA</sequence>
<protein>
    <submittedName>
        <fullName evidence="2">SpoVT / AbrB like domain, putative</fullName>
    </submittedName>
</protein>
<dbReference type="Gene3D" id="2.10.260.10">
    <property type="match status" value="1"/>
</dbReference>
<proteinExistence type="predicted"/>
<name>B9L4K7_THERP</name>
<evidence type="ECO:0000313" key="2">
    <source>
        <dbReference type="EMBL" id="ACM07198.1"/>
    </source>
</evidence>
<dbReference type="Pfam" id="PF04014">
    <property type="entry name" value="MazE_antitoxin"/>
    <property type="match status" value="1"/>
</dbReference>